<dbReference type="InterPro" id="IPR025736">
    <property type="entry name" value="PucR_C-HTH_dom"/>
</dbReference>
<keyword evidence="6" id="KW-1185">Reference proteome</keyword>
<sequence length="443" mass="48820">MTDVGHRDLKGADEESIDARLFAITAIAADGFDRISRDFTKLLLSEIPNLRGDALLEGLLHASVDENIGALLHLLGLQISMENVAAPSAATEYARRLAQRGVSVIALARAYRIGHALFLEWCLREVSEQEADPRLLQAITNRILELSFAYVDRVSEQVVSAYQLERDRWLLTQNTLRIKNLLARKEFDLDTAESAIGYRLRQFHVAVVAWVPEPAQAGEGLVRLDRLARALADLGSAGCPLFVPFDESIGWIWLPFGARPNVDQGKLQAIVGATDPTIRVAVGEPEKGIEGFRSSHQQAIATHNMAVAVQSSRRVTLAEQVGPIALMCRDLDAARSWVRKALGSLATDKNNNRLLRETLRVFLETGGSYVAAAEALNLHRNTVQYRLRKAGELLPTPIADRRSDLELALRACDQLGSALLGDNEVSTSVRNPRRFHSVQPHLG</sequence>
<proteinExistence type="inferred from homology"/>
<evidence type="ECO:0000313" key="5">
    <source>
        <dbReference type="EMBL" id="MFD1532288.1"/>
    </source>
</evidence>
<dbReference type="InterPro" id="IPR009057">
    <property type="entry name" value="Homeodomain-like_sf"/>
</dbReference>
<protein>
    <submittedName>
        <fullName evidence="5">PucR family transcriptional regulator</fullName>
    </submittedName>
</protein>
<dbReference type="Pfam" id="PF13556">
    <property type="entry name" value="HTH_30"/>
    <property type="match status" value="1"/>
</dbReference>
<dbReference type="Pfam" id="PF17853">
    <property type="entry name" value="GGDEF_2"/>
    <property type="match status" value="1"/>
</dbReference>
<reference evidence="6" key="1">
    <citation type="journal article" date="2019" name="Int. J. Syst. Evol. Microbiol.">
        <title>The Global Catalogue of Microorganisms (GCM) 10K type strain sequencing project: providing services to taxonomists for standard genome sequencing and annotation.</title>
        <authorList>
            <consortium name="The Broad Institute Genomics Platform"/>
            <consortium name="The Broad Institute Genome Sequencing Center for Infectious Disease"/>
            <person name="Wu L."/>
            <person name="Ma J."/>
        </authorList>
    </citation>
    <scope>NUCLEOTIDE SEQUENCE [LARGE SCALE GENOMIC DNA]</scope>
    <source>
        <strain evidence="6">JCM 12165</strain>
    </source>
</reference>
<evidence type="ECO:0000259" key="2">
    <source>
        <dbReference type="Pfam" id="PF13556"/>
    </source>
</evidence>
<evidence type="ECO:0000256" key="1">
    <source>
        <dbReference type="ARBA" id="ARBA00006754"/>
    </source>
</evidence>
<evidence type="ECO:0000259" key="4">
    <source>
        <dbReference type="Pfam" id="PF17853"/>
    </source>
</evidence>
<dbReference type="RefSeq" id="WP_343986903.1">
    <property type="nucleotide sequence ID" value="NZ_BAAAJG010000027.1"/>
</dbReference>
<dbReference type="InterPro" id="IPR041522">
    <property type="entry name" value="CdaR_GGDEF"/>
</dbReference>
<gene>
    <name evidence="5" type="ORF">ACFSCY_22925</name>
</gene>
<organism evidence="5 6">
    <name type="scientific">Pseudonocardia aurantiaca</name>
    <dbReference type="NCBI Taxonomy" id="75290"/>
    <lineage>
        <taxon>Bacteria</taxon>
        <taxon>Bacillati</taxon>
        <taxon>Actinomycetota</taxon>
        <taxon>Actinomycetes</taxon>
        <taxon>Pseudonocardiales</taxon>
        <taxon>Pseudonocardiaceae</taxon>
        <taxon>Pseudonocardia</taxon>
    </lineage>
</organism>
<evidence type="ECO:0000259" key="3">
    <source>
        <dbReference type="Pfam" id="PF14361"/>
    </source>
</evidence>
<dbReference type="PANTHER" id="PTHR33744">
    <property type="entry name" value="CARBOHYDRATE DIACID REGULATOR"/>
    <property type="match status" value="1"/>
</dbReference>
<evidence type="ECO:0000313" key="6">
    <source>
        <dbReference type="Proteomes" id="UP001597145"/>
    </source>
</evidence>
<comment type="caution">
    <text evidence="5">The sequence shown here is derived from an EMBL/GenBank/DDBJ whole genome shotgun (WGS) entry which is preliminary data.</text>
</comment>
<dbReference type="InterPro" id="IPR025751">
    <property type="entry name" value="RsbRD_N_dom"/>
</dbReference>
<feature type="domain" description="PucR C-terminal helix-turn-helix" evidence="2">
    <location>
        <begin position="355"/>
        <end position="411"/>
    </location>
</feature>
<accession>A0ABW4FQ70</accession>
<dbReference type="SUPFAM" id="SSF46689">
    <property type="entry name" value="Homeodomain-like"/>
    <property type="match status" value="1"/>
</dbReference>
<dbReference type="EMBL" id="JBHUCP010000018">
    <property type="protein sequence ID" value="MFD1532288.1"/>
    <property type="molecule type" value="Genomic_DNA"/>
</dbReference>
<dbReference type="PANTHER" id="PTHR33744:SF1">
    <property type="entry name" value="DNA-BINDING TRANSCRIPTIONAL ACTIVATOR ADER"/>
    <property type="match status" value="1"/>
</dbReference>
<dbReference type="InterPro" id="IPR051448">
    <property type="entry name" value="CdaR-like_regulators"/>
</dbReference>
<dbReference type="Gene3D" id="1.10.10.2840">
    <property type="entry name" value="PucR C-terminal helix-turn-helix domain"/>
    <property type="match status" value="1"/>
</dbReference>
<dbReference type="Pfam" id="PF14361">
    <property type="entry name" value="RsbRD_N"/>
    <property type="match status" value="1"/>
</dbReference>
<dbReference type="InterPro" id="IPR042070">
    <property type="entry name" value="PucR_C-HTH_sf"/>
</dbReference>
<dbReference type="Proteomes" id="UP001597145">
    <property type="component" value="Unassembled WGS sequence"/>
</dbReference>
<name>A0ABW4FQ70_9PSEU</name>
<feature type="domain" description="RsbT co-antagonist protein RsbRD N-terminal" evidence="3">
    <location>
        <begin position="34"/>
        <end position="177"/>
    </location>
</feature>
<comment type="similarity">
    <text evidence="1">Belongs to the CdaR family.</text>
</comment>
<feature type="domain" description="CdaR GGDEF-like" evidence="4">
    <location>
        <begin position="186"/>
        <end position="303"/>
    </location>
</feature>